<feature type="transmembrane region" description="Helical" evidence="1">
    <location>
        <begin position="104"/>
        <end position="125"/>
    </location>
</feature>
<evidence type="ECO:0000313" key="3">
    <source>
        <dbReference type="Proteomes" id="UP000094828"/>
    </source>
</evidence>
<feature type="transmembrane region" description="Helical" evidence="1">
    <location>
        <begin position="164"/>
        <end position="190"/>
    </location>
</feature>
<dbReference type="AlphaFoldDB" id="A0A1C3E5H8"/>
<proteinExistence type="predicted"/>
<organism evidence="2 3">
    <name type="scientific">Planctopirus hydrillae</name>
    <dbReference type="NCBI Taxonomy" id="1841610"/>
    <lineage>
        <taxon>Bacteria</taxon>
        <taxon>Pseudomonadati</taxon>
        <taxon>Planctomycetota</taxon>
        <taxon>Planctomycetia</taxon>
        <taxon>Planctomycetales</taxon>
        <taxon>Planctomycetaceae</taxon>
        <taxon>Planctopirus</taxon>
    </lineage>
</organism>
<feature type="transmembrane region" description="Helical" evidence="1">
    <location>
        <begin position="70"/>
        <end position="98"/>
    </location>
</feature>
<gene>
    <name evidence="2" type="ORF">A6X21_12435</name>
</gene>
<comment type="caution">
    <text evidence="2">The sequence shown here is derived from an EMBL/GenBank/DDBJ whole genome shotgun (WGS) entry which is preliminary data.</text>
</comment>
<protein>
    <submittedName>
        <fullName evidence="2">Uncharacterized protein</fullName>
    </submittedName>
</protein>
<name>A0A1C3E5H8_9PLAN</name>
<keyword evidence="3" id="KW-1185">Reference proteome</keyword>
<reference evidence="2 3" key="1">
    <citation type="submission" date="2016-05" db="EMBL/GenBank/DDBJ databases">
        <title>Genomic and physiological characterization of Planctopirus sp. isolated from fresh water lake.</title>
        <authorList>
            <person name="Subhash Y."/>
            <person name="Ramana C."/>
        </authorList>
    </citation>
    <scope>NUCLEOTIDE SEQUENCE [LARGE SCALE GENOMIC DNA]</scope>
    <source>
        <strain evidence="2 3">JC280</strain>
    </source>
</reference>
<keyword evidence="1" id="KW-1133">Transmembrane helix</keyword>
<dbReference type="Proteomes" id="UP000094828">
    <property type="component" value="Unassembled WGS sequence"/>
</dbReference>
<dbReference type="EMBL" id="LYDR01000152">
    <property type="protein sequence ID" value="ODA28511.1"/>
    <property type="molecule type" value="Genomic_DNA"/>
</dbReference>
<keyword evidence="1" id="KW-0812">Transmembrane</keyword>
<feature type="transmembrane region" description="Helical" evidence="1">
    <location>
        <begin position="132"/>
        <end position="152"/>
    </location>
</feature>
<keyword evidence="1" id="KW-0472">Membrane</keyword>
<sequence length="197" mass="20953">MLALSRKHGTGDSAFLWIGQCGRNRNFNRGHTLGTVFSFTSFPLTANNSSVLLYAGSEMSLSEPASLKRLAISVLILLSAIAGGVVVGVNGFAMAWTASERHSWAAQVMAVVFAFSIPAAMTLALTYVRPAYAIAIFALVAAPTFMMLHPAADMNIKMGHKSNPLTFAILINTTGCLFGTLLGASLRFVVNPQRIVS</sequence>
<evidence type="ECO:0000256" key="1">
    <source>
        <dbReference type="SAM" id="Phobius"/>
    </source>
</evidence>
<accession>A0A1C3E5H8</accession>
<evidence type="ECO:0000313" key="2">
    <source>
        <dbReference type="EMBL" id="ODA28511.1"/>
    </source>
</evidence>